<dbReference type="InterPro" id="IPR018101">
    <property type="entry name" value="Transl_elong_Ts_CS"/>
</dbReference>
<dbReference type="FunCoup" id="A0A212QQY4">
    <property type="interactions" value="445"/>
</dbReference>
<feature type="domain" description="Translation elongation factor EFTs/EF1B dimerisation" evidence="9">
    <location>
        <begin position="34"/>
        <end position="197"/>
    </location>
</feature>
<dbReference type="InterPro" id="IPR014039">
    <property type="entry name" value="Transl_elong_EFTs/EF1B_dimer"/>
</dbReference>
<comment type="function">
    <text evidence="5 6 7">Associates with the EF-Tu.GDP complex and induces the exchange of GDP to GTP. It remains bound to the aminoacyl-tRNA.EF-Tu.GTP complex up to the GTP hydrolysis stage on the ribosome.</text>
</comment>
<evidence type="ECO:0000313" key="10">
    <source>
        <dbReference type="EMBL" id="SNB61944.1"/>
    </source>
</evidence>
<reference evidence="11" key="1">
    <citation type="submission" date="2017-06" db="EMBL/GenBank/DDBJ databases">
        <authorList>
            <person name="Varghese N."/>
            <person name="Submissions S."/>
        </authorList>
    </citation>
    <scope>NUCLEOTIDE SEQUENCE [LARGE SCALE GENOMIC DNA]</scope>
    <source>
        <strain evidence="11">JAD2</strain>
    </source>
</reference>
<dbReference type="InterPro" id="IPR001816">
    <property type="entry name" value="Transl_elong_EFTs/EF1B"/>
</dbReference>
<evidence type="ECO:0000256" key="7">
    <source>
        <dbReference type="RuleBase" id="RU000642"/>
    </source>
</evidence>
<evidence type="ECO:0000256" key="5">
    <source>
        <dbReference type="ARBA" id="ARBA00025453"/>
    </source>
</evidence>
<comment type="similarity">
    <text evidence="1 6 7">Belongs to the EF-Ts family.</text>
</comment>
<dbReference type="Proteomes" id="UP000197025">
    <property type="component" value="Unassembled WGS sequence"/>
</dbReference>
<protein>
    <recommendedName>
        <fullName evidence="2 6">Elongation factor Ts</fullName>
        <shortName evidence="6">EF-Ts</shortName>
    </recommendedName>
</protein>
<dbReference type="Gene3D" id="1.10.286.20">
    <property type="match status" value="1"/>
</dbReference>
<accession>A0A212QQY4</accession>
<evidence type="ECO:0000259" key="9">
    <source>
        <dbReference type="Pfam" id="PF00889"/>
    </source>
</evidence>
<dbReference type="HAMAP" id="MF_00050">
    <property type="entry name" value="EF_Ts"/>
    <property type="match status" value="1"/>
</dbReference>
<dbReference type="EMBL" id="FYEK01000020">
    <property type="protein sequence ID" value="SNB61944.1"/>
    <property type="molecule type" value="Genomic_DNA"/>
</dbReference>
<keyword evidence="6" id="KW-0963">Cytoplasm</keyword>
<dbReference type="InterPro" id="IPR036402">
    <property type="entry name" value="EF-Ts_dimer_sf"/>
</dbReference>
<dbReference type="PANTHER" id="PTHR11741">
    <property type="entry name" value="ELONGATION FACTOR TS"/>
    <property type="match status" value="1"/>
</dbReference>
<dbReference type="GO" id="GO:0003746">
    <property type="term" value="F:translation elongation factor activity"/>
    <property type="evidence" value="ECO:0007669"/>
    <property type="project" value="UniProtKB-UniRule"/>
</dbReference>
<feature type="region of interest" description="Involved in Mg(2+) ion dislocation from EF-Tu" evidence="6">
    <location>
        <begin position="81"/>
        <end position="84"/>
    </location>
</feature>
<dbReference type="Gene3D" id="3.30.479.20">
    <property type="entry name" value="Elongation factor Ts, dimerisation domain"/>
    <property type="match status" value="1"/>
</dbReference>
<keyword evidence="4 6" id="KW-0648">Protein biosynthesis</keyword>
<dbReference type="GO" id="GO:0005737">
    <property type="term" value="C:cytoplasm"/>
    <property type="evidence" value="ECO:0007669"/>
    <property type="project" value="UniProtKB-SubCell"/>
</dbReference>
<dbReference type="NCBIfam" id="TIGR00116">
    <property type="entry name" value="tsf"/>
    <property type="match status" value="1"/>
</dbReference>
<evidence type="ECO:0000313" key="11">
    <source>
        <dbReference type="Proteomes" id="UP000197025"/>
    </source>
</evidence>
<sequence>MNITVDMVKRLREMTGAGILDCRKALEETGGDFEKAIDYLREKGLARAARKLERTAREGLVVAYVHPGNRVGVLLELNCETDFVARTPEFQQLAHDLLLQIAATNPRYIRREDVPAEVLEHERQIYLKEALHEGKPPHIAEKIAENRLARFIQEVCLLEQPFIRDENRTVNERIMEVIARVGENIVVRRFARYELGETVE</sequence>
<dbReference type="FunFam" id="1.10.8.10:FF:000001">
    <property type="entry name" value="Elongation factor Ts"/>
    <property type="match status" value="1"/>
</dbReference>
<dbReference type="AlphaFoldDB" id="A0A212QQY4"/>
<evidence type="ECO:0000256" key="1">
    <source>
        <dbReference type="ARBA" id="ARBA00005532"/>
    </source>
</evidence>
<dbReference type="SUPFAM" id="SSF54713">
    <property type="entry name" value="Elongation factor Ts (EF-Ts), dimerisation domain"/>
    <property type="match status" value="1"/>
</dbReference>
<dbReference type="InterPro" id="IPR009060">
    <property type="entry name" value="UBA-like_sf"/>
</dbReference>
<evidence type="ECO:0000256" key="8">
    <source>
        <dbReference type="RuleBase" id="RU000643"/>
    </source>
</evidence>
<keyword evidence="11" id="KW-1185">Reference proteome</keyword>
<keyword evidence="3 6" id="KW-0251">Elongation factor</keyword>
<evidence type="ECO:0000256" key="4">
    <source>
        <dbReference type="ARBA" id="ARBA00022917"/>
    </source>
</evidence>
<evidence type="ECO:0000256" key="6">
    <source>
        <dbReference type="HAMAP-Rule" id="MF_00050"/>
    </source>
</evidence>
<gene>
    <name evidence="6" type="primary">tsf</name>
    <name evidence="10" type="ORF">SAMN02746019_00027890</name>
</gene>
<dbReference type="InParanoid" id="A0A212QQY4"/>
<organism evidence="10 11">
    <name type="scientific">Thermoflexus hugenholtzii JAD2</name>
    <dbReference type="NCBI Taxonomy" id="877466"/>
    <lineage>
        <taxon>Bacteria</taxon>
        <taxon>Bacillati</taxon>
        <taxon>Chloroflexota</taxon>
        <taxon>Thermoflexia</taxon>
        <taxon>Thermoflexales</taxon>
        <taxon>Thermoflexaceae</taxon>
        <taxon>Thermoflexus</taxon>
    </lineage>
</organism>
<evidence type="ECO:0000256" key="2">
    <source>
        <dbReference type="ARBA" id="ARBA00016956"/>
    </source>
</evidence>
<name>A0A212QQY4_9CHLR</name>
<comment type="subcellular location">
    <subcellularLocation>
        <location evidence="6 8">Cytoplasm</location>
    </subcellularLocation>
</comment>
<proteinExistence type="inferred from homology"/>
<evidence type="ECO:0000256" key="3">
    <source>
        <dbReference type="ARBA" id="ARBA00022768"/>
    </source>
</evidence>
<dbReference type="Pfam" id="PF00889">
    <property type="entry name" value="EF_TS"/>
    <property type="match status" value="1"/>
</dbReference>
<dbReference type="CDD" id="cd14275">
    <property type="entry name" value="UBA_EF-Ts"/>
    <property type="match status" value="1"/>
</dbReference>
<dbReference type="PANTHER" id="PTHR11741:SF0">
    <property type="entry name" value="ELONGATION FACTOR TS, MITOCHONDRIAL"/>
    <property type="match status" value="1"/>
</dbReference>
<dbReference type="SUPFAM" id="SSF46934">
    <property type="entry name" value="UBA-like"/>
    <property type="match status" value="1"/>
</dbReference>
<dbReference type="FunFam" id="1.10.286.20:FF:000001">
    <property type="entry name" value="Elongation factor Ts"/>
    <property type="match status" value="1"/>
</dbReference>
<dbReference type="PROSITE" id="PS01127">
    <property type="entry name" value="EF_TS_2"/>
    <property type="match status" value="1"/>
</dbReference>
<dbReference type="Gene3D" id="1.10.8.10">
    <property type="entry name" value="DNA helicase RuvA subunit, C-terminal domain"/>
    <property type="match status" value="1"/>
</dbReference>